<dbReference type="EMBL" id="CP014228">
    <property type="protein sequence ID" value="AMD87472.1"/>
    <property type="molecule type" value="Genomic_DNA"/>
</dbReference>
<dbReference type="Proteomes" id="UP000065220">
    <property type="component" value="Chromosome"/>
</dbReference>
<gene>
    <name evidence="1" type="ORF">AXF14_07600</name>
</gene>
<evidence type="ECO:0000313" key="1">
    <source>
        <dbReference type="EMBL" id="AMD87472.1"/>
    </source>
</evidence>
<dbReference type="RefSeq" id="WP_067942169.1">
    <property type="nucleotide sequence ID" value="NZ_CP014228.1"/>
</dbReference>
<evidence type="ECO:0000313" key="2">
    <source>
        <dbReference type="Proteomes" id="UP000065220"/>
    </source>
</evidence>
<dbReference type="AlphaFoldDB" id="A0A0X8JEP4"/>
<protein>
    <submittedName>
        <fullName evidence="1">Uncharacterized protein</fullName>
    </submittedName>
</protein>
<dbReference type="KEGG" id="ard:AXF14_07600"/>
<name>A0A0X8JEP4_ACTRD</name>
<accession>A0A0X8JEP4</accession>
<sequence length="151" mass="17346">MSIQSPSSRSWIAEELPVRVRADLAQALSQRFDEDLLLVPSVEHYLDPTPRPADDAHDSRIRRLWNLDERRDASAYLDRVWWEEAEEAVLEHLTTLTVNVDGDVRAHGYFPETTDAAAPELVRIMYGDRTETLRTALDLHRARIAQRMLVG</sequence>
<reference evidence="2" key="1">
    <citation type="submission" date="2016-02" db="EMBL/GenBank/DDBJ databases">
        <authorList>
            <person name="Holder M.E."/>
            <person name="Ajami N.J."/>
            <person name="Petrosino J.F."/>
        </authorList>
    </citation>
    <scope>NUCLEOTIDE SEQUENCE [LARGE SCALE GENOMIC DNA]</scope>
    <source>
        <strain evidence="2">CCUG 36733</strain>
    </source>
</reference>
<organism evidence="1 2">
    <name type="scientific">Actinomyces radicidentis</name>
    <dbReference type="NCBI Taxonomy" id="111015"/>
    <lineage>
        <taxon>Bacteria</taxon>
        <taxon>Bacillati</taxon>
        <taxon>Actinomycetota</taxon>
        <taxon>Actinomycetes</taxon>
        <taxon>Actinomycetales</taxon>
        <taxon>Actinomycetaceae</taxon>
        <taxon>Actinomyces</taxon>
    </lineage>
</organism>
<keyword evidence="2" id="KW-1185">Reference proteome</keyword>
<proteinExistence type="predicted"/>